<keyword evidence="3" id="KW-1185">Reference proteome</keyword>
<sequence>MRRELFVMLGCLIFMGTEAIAQQKRPQGMKFRDCASLCAGLHASIEKYPERLGMWIEDALVIHEDCVSEIVTTAMDAVGNEPEAVRVIQETTLHVVPHRQREILTALKKFKIPSAVAWTEPEEEVRRAVVPTAEVKASDSFEVRRALAPEVSQPTPIEEVRRAVVAAPAEAKRTAPGKVAAKKRPRR</sequence>
<reference evidence="2 3" key="1">
    <citation type="submission" date="2019-07" db="EMBL/GenBank/DDBJ databases">
        <title>Whole genome shotgun sequence of Brevifollis gellanilyticus NBRC 108608.</title>
        <authorList>
            <person name="Hosoyama A."/>
            <person name="Uohara A."/>
            <person name="Ohji S."/>
            <person name="Ichikawa N."/>
        </authorList>
    </citation>
    <scope>NUCLEOTIDE SEQUENCE [LARGE SCALE GENOMIC DNA]</scope>
    <source>
        <strain evidence="2 3">NBRC 108608</strain>
    </source>
</reference>
<evidence type="ECO:0000313" key="2">
    <source>
        <dbReference type="EMBL" id="GEP41095.1"/>
    </source>
</evidence>
<dbReference type="AlphaFoldDB" id="A0A512M2X1"/>
<dbReference type="OrthoDB" id="9860183at2"/>
<comment type="caution">
    <text evidence="2">The sequence shown here is derived from an EMBL/GenBank/DDBJ whole genome shotgun (WGS) entry which is preliminary data.</text>
</comment>
<evidence type="ECO:0000313" key="3">
    <source>
        <dbReference type="Proteomes" id="UP000321577"/>
    </source>
</evidence>
<dbReference type="Proteomes" id="UP000321577">
    <property type="component" value="Unassembled WGS sequence"/>
</dbReference>
<evidence type="ECO:0000256" key="1">
    <source>
        <dbReference type="SAM" id="MobiDB-lite"/>
    </source>
</evidence>
<dbReference type="EMBL" id="BKAG01000002">
    <property type="protein sequence ID" value="GEP41095.1"/>
    <property type="molecule type" value="Genomic_DNA"/>
</dbReference>
<proteinExistence type="predicted"/>
<name>A0A512M2X1_9BACT</name>
<dbReference type="RefSeq" id="WP_146848573.1">
    <property type="nucleotide sequence ID" value="NZ_BKAG01000002.1"/>
</dbReference>
<feature type="region of interest" description="Disordered" evidence="1">
    <location>
        <begin position="168"/>
        <end position="187"/>
    </location>
</feature>
<gene>
    <name evidence="2" type="ORF">BGE01nite_03860</name>
</gene>
<accession>A0A512M2X1</accession>
<protein>
    <submittedName>
        <fullName evidence="2">Uncharacterized protein</fullName>
    </submittedName>
</protein>
<organism evidence="2 3">
    <name type="scientific">Brevifollis gellanilyticus</name>
    <dbReference type="NCBI Taxonomy" id="748831"/>
    <lineage>
        <taxon>Bacteria</taxon>
        <taxon>Pseudomonadati</taxon>
        <taxon>Verrucomicrobiota</taxon>
        <taxon>Verrucomicrobiia</taxon>
        <taxon>Verrucomicrobiales</taxon>
        <taxon>Verrucomicrobiaceae</taxon>
    </lineage>
</organism>